<dbReference type="InterPro" id="IPR028082">
    <property type="entry name" value="Peripla_BP_I"/>
</dbReference>
<protein>
    <submittedName>
        <fullName evidence="5">Transcriptional regulator, LacI family</fullName>
    </submittedName>
</protein>
<dbReference type="EMBL" id="FOXW01000001">
    <property type="protein sequence ID" value="SFP97370.1"/>
    <property type="molecule type" value="Genomic_DNA"/>
</dbReference>
<dbReference type="SUPFAM" id="SSF47413">
    <property type="entry name" value="lambda repressor-like DNA-binding domains"/>
    <property type="match status" value="1"/>
</dbReference>
<dbReference type="PANTHER" id="PTHR30146:SF105">
    <property type="entry name" value="CATABOLITE CONTROL PROTEIN B"/>
    <property type="match status" value="1"/>
</dbReference>
<proteinExistence type="predicted"/>
<keyword evidence="6" id="KW-1185">Reference proteome</keyword>
<evidence type="ECO:0000313" key="5">
    <source>
        <dbReference type="EMBL" id="SFP97370.1"/>
    </source>
</evidence>
<keyword evidence="3" id="KW-0804">Transcription</keyword>
<dbReference type="Proteomes" id="UP000199136">
    <property type="component" value="Unassembled WGS sequence"/>
</dbReference>
<name>A0A1I5UQ79_9LACT</name>
<dbReference type="Gene3D" id="1.10.260.40">
    <property type="entry name" value="lambda repressor-like DNA-binding domains"/>
    <property type="match status" value="1"/>
</dbReference>
<dbReference type="CDD" id="cd06286">
    <property type="entry name" value="PBP1_CcpB-like"/>
    <property type="match status" value="1"/>
</dbReference>
<accession>A0A1I5UQ79</accession>
<feature type="domain" description="HTH lacI-type" evidence="4">
    <location>
        <begin position="2"/>
        <end position="56"/>
    </location>
</feature>
<organism evidence="5 6">
    <name type="scientific">Desemzia incerta</name>
    <dbReference type="NCBI Taxonomy" id="82801"/>
    <lineage>
        <taxon>Bacteria</taxon>
        <taxon>Bacillati</taxon>
        <taxon>Bacillota</taxon>
        <taxon>Bacilli</taxon>
        <taxon>Lactobacillales</taxon>
        <taxon>Carnobacteriaceae</taxon>
        <taxon>Desemzia</taxon>
    </lineage>
</organism>
<dbReference type="InterPro" id="IPR046335">
    <property type="entry name" value="LacI/GalR-like_sensor"/>
</dbReference>
<evidence type="ECO:0000259" key="4">
    <source>
        <dbReference type="PROSITE" id="PS50932"/>
    </source>
</evidence>
<dbReference type="AlphaFoldDB" id="A0A1I5UQ79"/>
<sequence>MTTIQDIAHLANVSSATVSRVINKNGYVSKSTKEKVKQAIQELDYVPNSQAVSLKKGSTKTLGIISTDFFDTASVLLRSFTMEAQKEGYNVTIFITNQNKQKELDALEMLKSKQLDGIFLLYRTNEWEIIEKYEKYGPIVTLNRVDSDIIPSVYMDQYSGYLLGLEHLYNTGCRKIINLYSNESGLNTQIRIKTFEEFAQKYHLPSHDPSLFINLAGTKDGAQAARWFHQQTEKPDAFMCASDSVAAGFVAEAMHLGYIAGEDYSIIGFDNIFLSEMLDITTIHYPVDLQAENAFRLIYQRLVNKEQQVQSLDFKLIQRGSTKRTIY</sequence>
<dbReference type="InterPro" id="IPR010982">
    <property type="entry name" value="Lambda_DNA-bd_dom_sf"/>
</dbReference>
<dbReference type="RefSeq" id="WP_092479149.1">
    <property type="nucleotide sequence ID" value="NZ_FOXW01000001.1"/>
</dbReference>
<dbReference type="OrthoDB" id="9798934at2"/>
<dbReference type="STRING" id="82801.SAMN04488506_0127"/>
<dbReference type="SUPFAM" id="SSF53822">
    <property type="entry name" value="Periplasmic binding protein-like I"/>
    <property type="match status" value="1"/>
</dbReference>
<dbReference type="PRINTS" id="PR00036">
    <property type="entry name" value="HTHLACI"/>
</dbReference>
<dbReference type="Pfam" id="PF00356">
    <property type="entry name" value="LacI"/>
    <property type="match status" value="1"/>
</dbReference>
<evidence type="ECO:0000256" key="3">
    <source>
        <dbReference type="ARBA" id="ARBA00023163"/>
    </source>
</evidence>
<evidence type="ECO:0000313" key="6">
    <source>
        <dbReference type="Proteomes" id="UP000199136"/>
    </source>
</evidence>
<dbReference type="PROSITE" id="PS00356">
    <property type="entry name" value="HTH_LACI_1"/>
    <property type="match status" value="1"/>
</dbReference>
<keyword evidence="2" id="KW-0238">DNA-binding</keyword>
<dbReference type="GO" id="GO:0003700">
    <property type="term" value="F:DNA-binding transcription factor activity"/>
    <property type="evidence" value="ECO:0007669"/>
    <property type="project" value="TreeGrafter"/>
</dbReference>
<dbReference type="Gene3D" id="3.40.50.2300">
    <property type="match status" value="2"/>
</dbReference>
<gene>
    <name evidence="5" type="ORF">SAMN04488506_0127</name>
</gene>
<dbReference type="GO" id="GO:0000976">
    <property type="term" value="F:transcription cis-regulatory region binding"/>
    <property type="evidence" value="ECO:0007669"/>
    <property type="project" value="TreeGrafter"/>
</dbReference>
<dbReference type="PROSITE" id="PS50932">
    <property type="entry name" value="HTH_LACI_2"/>
    <property type="match status" value="1"/>
</dbReference>
<reference evidence="5 6" key="1">
    <citation type="submission" date="2016-10" db="EMBL/GenBank/DDBJ databases">
        <authorList>
            <person name="de Groot N.N."/>
        </authorList>
    </citation>
    <scope>NUCLEOTIDE SEQUENCE [LARGE SCALE GENOMIC DNA]</scope>
    <source>
        <strain evidence="5 6">DSM 20581</strain>
    </source>
</reference>
<keyword evidence="1" id="KW-0805">Transcription regulation</keyword>
<dbReference type="PANTHER" id="PTHR30146">
    <property type="entry name" value="LACI-RELATED TRANSCRIPTIONAL REPRESSOR"/>
    <property type="match status" value="1"/>
</dbReference>
<evidence type="ECO:0000256" key="1">
    <source>
        <dbReference type="ARBA" id="ARBA00023015"/>
    </source>
</evidence>
<dbReference type="InterPro" id="IPR000843">
    <property type="entry name" value="HTH_LacI"/>
</dbReference>
<dbReference type="SMART" id="SM00354">
    <property type="entry name" value="HTH_LACI"/>
    <property type="match status" value="1"/>
</dbReference>
<evidence type="ECO:0000256" key="2">
    <source>
        <dbReference type="ARBA" id="ARBA00023125"/>
    </source>
</evidence>
<dbReference type="Pfam" id="PF13377">
    <property type="entry name" value="Peripla_BP_3"/>
    <property type="match status" value="1"/>
</dbReference>
<dbReference type="CDD" id="cd01392">
    <property type="entry name" value="HTH_LacI"/>
    <property type="match status" value="1"/>
</dbReference>